<gene>
    <name evidence="8" type="ORF">TRFO_09540</name>
</gene>
<evidence type="ECO:0000313" key="9">
    <source>
        <dbReference type="Proteomes" id="UP000179807"/>
    </source>
</evidence>
<dbReference type="Pfam" id="PF03381">
    <property type="entry name" value="CDC50"/>
    <property type="match status" value="1"/>
</dbReference>
<dbReference type="OrthoDB" id="340608at2759"/>
<organism evidence="8 9">
    <name type="scientific">Tritrichomonas foetus</name>
    <dbReference type="NCBI Taxonomy" id="1144522"/>
    <lineage>
        <taxon>Eukaryota</taxon>
        <taxon>Metamonada</taxon>
        <taxon>Parabasalia</taxon>
        <taxon>Tritrichomonadida</taxon>
        <taxon>Tritrichomonadidae</taxon>
        <taxon>Tritrichomonas</taxon>
    </lineage>
</organism>
<evidence type="ECO:0000256" key="4">
    <source>
        <dbReference type="ARBA" id="ARBA00022989"/>
    </source>
</evidence>
<dbReference type="GO" id="GO:0005794">
    <property type="term" value="C:Golgi apparatus"/>
    <property type="evidence" value="ECO:0007669"/>
    <property type="project" value="TreeGrafter"/>
</dbReference>
<accession>A0A1J4JDN6</accession>
<dbReference type="PANTHER" id="PTHR10926">
    <property type="entry name" value="CELL CYCLE CONTROL PROTEIN 50"/>
    <property type="match status" value="1"/>
</dbReference>
<dbReference type="RefSeq" id="XP_068350403.1">
    <property type="nucleotide sequence ID" value="XM_068494917.1"/>
</dbReference>
<name>A0A1J4JDN6_9EUKA</name>
<reference evidence="8" key="1">
    <citation type="submission" date="2016-10" db="EMBL/GenBank/DDBJ databases">
        <authorList>
            <person name="Benchimol M."/>
            <person name="Almeida L.G."/>
            <person name="Vasconcelos A.T."/>
            <person name="Perreira-Neves A."/>
            <person name="Rosa I.A."/>
            <person name="Tasca T."/>
            <person name="Bogo M.R."/>
            <person name="de Souza W."/>
        </authorList>
    </citation>
    <scope>NUCLEOTIDE SEQUENCE [LARGE SCALE GENOMIC DNA]</scope>
    <source>
        <strain evidence="8">K</strain>
    </source>
</reference>
<dbReference type="PANTHER" id="PTHR10926:SF0">
    <property type="entry name" value="CDC50, ISOFORM A"/>
    <property type="match status" value="1"/>
</dbReference>
<keyword evidence="9" id="KW-1185">Reference proteome</keyword>
<keyword evidence="4 7" id="KW-1133">Transmembrane helix</keyword>
<evidence type="ECO:0000256" key="5">
    <source>
        <dbReference type="ARBA" id="ARBA00023136"/>
    </source>
</evidence>
<protein>
    <submittedName>
        <fullName evidence="8">Cell cycle control protein</fullName>
    </submittedName>
</protein>
<keyword evidence="5 6" id="KW-0472">Membrane</keyword>
<proteinExistence type="inferred from homology"/>
<dbReference type="Proteomes" id="UP000179807">
    <property type="component" value="Unassembled WGS sequence"/>
</dbReference>
<evidence type="ECO:0000313" key="8">
    <source>
        <dbReference type="EMBL" id="OHS97266.1"/>
    </source>
</evidence>
<dbReference type="EMBL" id="MLAK01001126">
    <property type="protein sequence ID" value="OHS97266.1"/>
    <property type="molecule type" value="Genomic_DNA"/>
</dbReference>
<dbReference type="AlphaFoldDB" id="A0A1J4JDN6"/>
<feature type="transmembrane region" description="Helical" evidence="7">
    <location>
        <begin position="269"/>
        <end position="291"/>
    </location>
</feature>
<evidence type="ECO:0000256" key="1">
    <source>
        <dbReference type="ARBA" id="ARBA00004141"/>
    </source>
</evidence>
<dbReference type="PIRSF" id="PIRSF015840">
    <property type="entry name" value="DUF284_TM_euk"/>
    <property type="match status" value="1"/>
</dbReference>
<evidence type="ECO:0000256" key="3">
    <source>
        <dbReference type="ARBA" id="ARBA00022692"/>
    </source>
</evidence>
<comment type="similarity">
    <text evidence="2 6">Belongs to the CDC50/LEM3 family.</text>
</comment>
<dbReference type="VEuPathDB" id="TrichDB:TRFO_09540"/>
<evidence type="ECO:0000256" key="6">
    <source>
        <dbReference type="PIRNR" id="PIRNR015840"/>
    </source>
</evidence>
<evidence type="ECO:0000256" key="7">
    <source>
        <dbReference type="SAM" id="Phobius"/>
    </source>
</evidence>
<dbReference type="GO" id="GO:0005886">
    <property type="term" value="C:plasma membrane"/>
    <property type="evidence" value="ECO:0007669"/>
    <property type="project" value="TreeGrafter"/>
</dbReference>
<sequence length="316" mass="37170">MRRSQEFYSHPCLQSHPICQQNLRGCRPTLEHRPQIIFIIFGLLHLIIGILILFCSRDVVEYKMRYDDKCGLSENRTTGSTILEFDNPASSAKFYMYYELHDFYQSHFRFANSYSKSQIRGNYVEDTNDCDPIRSEYTETMVPCGLMSQYFFTDYYQVLNGDFSDEKIAWNHEKGNLYKMPNDEYPESARWMKDSSISRNFPNETMNEHFMVWMRLSPHKTFRKLFAISQNGIPQNAQVQVSCDYPYTNFHGERFVVFMKLGGLGGENLLLGILNIVMCAITIIFTVAFLMMKKQRQRRRRNAIDDEAPVELQEEP</sequence>
<comment type="caution">
    <text evidence="8">The sequence shown here is derived from an EMBL/GenBank/DDBJ whole genome shotgun (WGS) entry which is preliminary data.</text>
</comment>
<evidence type="ECO:0000256" key="2">
    <source>
        <dbReference type="ARBA" id="ARBA00009457"/>
    </source>
</evidence>
<comment type="subcellular location">
    <subcellularLocation>
        <location evidence="1">Membrane</location>
        <topology evidence="1">Multi-pass membrane protein</topology>
    </subcellularLocation>
</comment>
<dbReference type="GeneID" id="94829621"/>
<dbReference type="InterPro" id="IPR005045">
    <property type="entry name" value="CDC50/LEM3_fam"/>
</dbReference>
<feature type="transmembrane region" description="Helical" evidence="7">
    <location>
        <begin position="36"/>
        <end position="54"/>
    </location>
</feature>
<keyword evidence="3 7" id="KW-0812">Transmembrane</keyword>
<dbReference type="GO" id="GO:0005783">
    <property type="term" value="C:endoplasmic reticulum"/>
    <property type="evidence" value="ECO:0007669"/>
    <property type="project" value="TreeGrafter"/>
</dbReference>